<dbReference type="Proteomes" id="UP001222087">
    <property type="component" value="Chromosome"/>
</dbReference>
<name>A0ABY8ANK8_9GAMM</name>
<evidence type="ECO:0000313" key="2">
    <source>
        <dbReference type="Proteomes" id="UP001222087"/>
    </source>
</evidence>
<accession>A0ABY8ANK8</accession>
<protein>
    <recommendedName>
        <fullName evidence="3">Tfp pilus assembly protein PilV</fullName>
    </recommendedName>
</protein>
<gene>
    <name evidence="1" type="ORF">PXX05_08870</name>
</gene>
<organism evidence="1 2">
    <name type="scientific">Legionella cardiaca</name>
    <dbReference type="NCBI Taxonomy" id="1071983"/>
    <lineage>
        <taxon>Bacteria</taxon>
        <taxon>Pseudomonadati</taxon>
        <taxon>Pseudomonadota</taxon>
        <taxon>Gammaproteobacteria</taxon>
        <taxon>Legionellales</taxon>
        <taxon>Legionellaceae</taxon>
        <taxon>Legionella</taxon>
    </lineage>
</organism>
<dbReference type="EMBL" id="CP119078">
    <property type="protein sequence ID" value="WED42044.1"/>
    <property type="molecule type" value="Genomic_DNA"/>
</dbReference>
<evidence type="ECO:0008006" key="3">
    <source>
        <dbReference type="Google" id="ProtNLM"/>
    </source>
</evidence>
<keyword evidence="2" id="KW-1185">Reference proteome</keyword>
<dbReference type="RefSeq" id="WP_275087868.1">
    <property type="nucleotide sequence ID" value="NZ_CP119078.1"/>
</dbReference>
<reference evidence="1 2" key="1">
    <citation type="submission" date="2023-02" db="EMBL/GenBank/DDBJ databases">
        <title>Genome Sequence of L. cardiaca H63T.</title>
        <authorList>
            <person name="Lopez A.E."/>
            <person name="Cianciotto N.P."/>
        </authorList>
    </citation>
    <scope>NUCLEOTIDE SEQUENCE [LARGE SCALE GENOMIC DNA]</scope>
    <source>
        <strain evidence="1 2">H63</strain>
    </source>
</reference>
<evidence type="ECO:0000313" key="1">
    <source>
        <dbReference type="EMBL" id="WED42044.1"/>
    </source>
</evidence>
<sequence>MKTSHGFSVMELLVTLLLVTSISLTVLQQQLQIKQLLHRALQRSLAATLLDNNSERALGRQPLLLTHDPFQFKQTPIAKGSFLEISWGFELPDSSCCKLQREIMVHE</sequence>
<proteinExistence type="predicted"/>